<dbReference type="HOGENOM" id="CLU_371666_0_0_0"/>
<dbReference type="PANTHER" id="PTHR37422:SF23">
    <property type="entry name" value="TEICHURONIC ACID BIOSYNTHESIS PROTEIN TUAE"/>
    <property type="match status" value="1"/>
</dbReference>
<evidence type="ECO:0000313" key="8">
    <source>
        <dbReference type="Proteomes" id="UP000007881"/>
    </source>
</evidence>
<feature type="transmembrane region" description="Helical" evidence="5">
    <location>
        <begin position="16"/>
        <end position="35"/>
    </location>
</feature>
<gene>
    <name evidence="7" type="ordered locus">PSMK_07910</name>
</gene>
<feature type="transmembrane region" description="Helical" evidence="5">
    <location>
        <begin position="139"/>
        <end position="159"/>
    </location>
</feature>
<reference evidence="7 8" key="1">
    <citation type="submission" date="2012-02" db="EMBL/GenBank/DDBJ databases">
        <title>Complete genome sequence of Phycisphaera mikurensis NBRC 102666.</title>
        <authorList>
            <person name="Ankai A."/>
            <person name="Hosoyama A."/>
            <person name="Terui Y."/>
            <person name="Sekine M."/>
            <person name="Fukai R."/>
            <person name="Kato Y."/>
            <person name="Nakamura S."/>
            <person name="Yamada-Narita S."/>
            <person name="Kawakoshi A."/>
            <person name="Fukunaga Y."/>
            <person name="Yamazaki S."/>
            <person name="Fujita N."/>
        </authorList>
    </citation>
    <scope>NUCLEOTIDE SEQUENCE [LARGE SCALE GENOMIC DNA]</scope>
    <source>
        <strain evidence="8">NBRC 102666 / KCTC 22515 / FYK2301M01</strain>
    </source>
</reference>
<organism evidence="7 8">
    <name type="scientific">Phycisphaera mikurensis (strain NBRC 102666 / KCTC 22515 / FYK2301M01)</name>
    <dbReference type="NCBI Taxonomy" id="1142394"/>
    <lineage>
        <taxon>Bacteria</taxon>
        <taxon>Pseudomonadati</taxon>
        <taxon>Planctomycetota</taxon>
        <taxon>Phycisphaerae</taxon>
        <taxon>Phycisphaerales</taxon>
        <taxon>Phycisphaeraceae</taxon>
        <taxon>Phycisphaera</taxon>
    </lineage>
</organism>
<keyword evidence="2 5" id="KW-0812">Transmembrane</keyword>
<keyword evidence="4 5" id="KW-0472">Membrane</keyword>
<feature type="transmembrane region" description="Helical" evidence="5">
    <location>
        <begin position="113"/>
        <end position="132"/>
    </location>
</feature>
<dbReference type="STRING" id="1142394.PSMK_07910"/>
<dbReference type="KEGG" id="phm:PSMK_07910"/>
<comment type="subcellular location">
    <subcellularLocation>
        <location evidence="1">Membrane</location>
        <topology evidence="1">Multi-pass membrane protein</topology>
    </subcellularLocation>
</comment>
<dbReference type="Pfam" id="PF04932">
    <property type="entry name" value="Wzy_C"/>
    <property type="match status" value="1"/>
</dbReference>
<dbReference type="AlphaFoldDB" id="I0ICG2"/>
<dbReference type="EMBL" id="AP012338">
    <property type="protein sequence ID" value="BAM02950.1"/>
    <property type="molecule type" value="Genomic_DNA"/>
</dbReference>
<feature type="transmembrane region" description="Helical" evidence="5">
    <location>
        <begin position="291"/>
        <end position="312"/>
    </location>
</feature>
<evidence type="ECO:0000313" key="7">
    <source>
        <dbReference type="EMBL" id="BAM02950.1"/>
    </source>
</evidence>
<protein>
    <recommendedName>
        <fullName evidence="6">O-antigen ligase-related domain-containing protein</fullName>
    </recommendedName>
</protein>
<dbReference type="GO" id="GO:0016020">
    <property type="term" value="C:membrane"/>
    <property type="evidence" value="ECO:0007669"/>
    <property type="project" value="UniProtKB-SubCell"/>
</dbReference>
<feature type="domain" description="O-antigen ligase-related" evidence="6">
    <location>
        <begin position="245"/>
        <end position="391"/>
    </location>
</feature>
<keyword evidence="3 5" id="KW-1133">Transmembrane helix</keyword>
<feature type="transmembrane region" description="Helical" evidence="5">
    <location>
        <begin position="210"/>
        <end position="231"/>
    </location>
</feature>
<feature type="transmembrane region" description="Helical" evidence="5">
    <location>
        <begin position="55"/>
        <end position="77"/>
    </location>
</feature>
<dbReference type="InterPro" id="IPR007016">
    <property type="entry name" value="O-antigen_ligase-rel_domated"/>
</dbReference>
<evidence type="ECO:0000256" key="3">
    <source>
        <dbReference type="ARBA" id="ARBA00022989"/>
    </source>
</evidence>
<feature type="transmembrane region" description="Helical" evidence="5">
    <location>
        <begin position="536"/>
        <end position="558"/>
    </location>
</feature>
<feature type="transmembrane region" description="Helical" evidence="5">
    <location>
        <begin position="377"/>
        <end position="400"/>
    </location>
</feature>
<dbReference type="PANTHER" id="PTHR37422">
    <property type="entry name" value="TEICHURONIC ACID BIOSYNTHESIS PROTEIN TUAE"/>
    <property type="match status" value="1"/>
</dbReference>
<evidence type="ECO:0000256" key="5">
    <source>
        <dbReference type="SAM" id="Phobius"/>
    </source>
</evidence>
<feature type="transmembrane region" description="Helical" evidence="5">
    <location>
        <begin position="507"/>
        <end position="524"/>
    </location>
</feature>
<name>I0ICG2_PHYMF</name>
<keyword evidence="8" id="KW-1185">Reference proteome</keyword>
<feature type="transmembrane region" description="Helical" evidence="5">
    <location>
        <begin position="453"/>
        <end position="470"/>
    </location>
</feature>
<evidence type="ECO:0000256" key="2">
    <source>
        <dbReference type="ARBA" id="ARBA00022692"/>
    </source>
</evidence>
<feature type="transmembrane region" description="Helical" evidence="5">
    <location>
        <begin position="477"/>
        <end position="495"/>
    </location>
</feature>
<sequence>MADASSAENRGPARRLLGPLAVLVALPVLMSAWIPTLPRLDFDLDPRIPTAGVRVTLGAAGFGWLALWGTAAAWAGVAASVAAGGRLRWRSTLLVLAGVAAAAWHLPSSFDDAYHGLGWVWAASAGLAAAHLGRHAAAWRWLLALPVGLLVPLLCQALSYRLVTHPATVAAYEAATAAGTWSGPGSDDPHGAAARLYERRLRINDATGPFGFANVLGTVAAALALAALATLPRPRGAHAWAGVAAAAAGVALVGLTRSAGAAAALAAGACLLAAAWATAGRLPPRVRRPALAVLAVGAVAGVVAVVIARGVAGVPTPEVGVDAERTLLFRSQYWSGAAQLWAGGAAWLGLGAGGFGEAYARVKSELAPESVTSTHNVLIDYAVMLGLGGLAWAALLPGWLGRAAWSQPPRGGVEEEKPGPIERPEAYAVAALAAVLFASEAWIRLPELAGADLLWRAAAAAGFVGLVLAARRAGRRGAALATLAAATAALVHGQLDMGFHQPPAAPLLWLLVGLAAGAAGRPPAAGARRVAPEARVPLVPLVPIAVAAVAAVGVVAVAQARLVAHASALAEAAALVRAQRPDLALPRLERAGVAVGRDRVTTRWRGRLLLEAAAAAAGAGDPAAAAALYDRIATTLGPADPTLGGEARLREADARLAAGAGAPAAAALRGRAVAFLETAAAASPTRPERRLRLGEARLAAGDRAGAAADFAEALRLDALLYLDPDTQMRAAERADLEERLRRLTAASR</sequence>
<evidence type="ECO:0000256" key="4">
    <source>
        <dbReference type="ARBA" id="ARBA00023136"/>
    </source>
</evidence>
<feature type="transmembrane region" description="Helical" evidence="5">
    <location>
        <begin position="261"/>
        <end position="279"/>
    </location>
</feature>
<accession>I0ICG2</accession>
<evidence type="ECO:0000259" key="6">
    <source>
        <dbReference type="Pfam" id="PF04932"/>
    </source>
</evidence>
<dbReference type="Proteomes" id="UP000007881">
    <property type="component" value="Chromosome"/>
</dbReference>
<feature type="transmembrane region" description="Helical" evidence="5">
    <location>
        <begin position="332"/>
        <end position="356"/>
    </location>
</feature>
<feature type="transmembrane region" description="Helical" evidence="5">
    <location>
        <begin position="89"/>
        <end position="107"/>
    </location>
</feature>
<feature type="transmembrane region" description="Helical" evidence="5">
    <location>
        <begin position="238"/>
        <end position="255"/>
    </location>
</feature>
<evidence type="ECO:0000256" key="1">
    <source>
        <dbReference type="ARBA" id="ARBA00004141"/>
    </source>
</evidence>
<dbReference type="RefSeq" id="WP_014436170.1">
    <property type="nucleotide sequence ID" value="NC_017080.1"/>
</dbReference>
<dbReference type="InterPro" id="IPR051533">
    <property type="entry name" value="WaaL-like"/>
</dbReference>
<proteinExistence type="predicted"/>